<keyword evidence="1" id="KW-0663">Pyridoxal phosphate</keyword>
<dbReference type="InterPro" id="IPR036390">
    <property type="entry name" value="WH_DNA-bd_sf"/>
</dbReference>
<comment type="caution">
    <text evidence="7">The sequence shown here is derived from an EMBL/GenBank/DDBJ whole genome shotgun (WGS) entry which is preliminary data.</text>
</comment>
<evidence type="ECO:0000313" key="8">
    <source>
        <dbReference type="Proteomes" id="UP000306317"/>
    </source>
</evidence>
<dbReference type="SUPFAM" id="SSF46785">
    <property type="entry name" value="Winged helix' DNA-binding domain"/>
    <property type="match status" value="1"/>
</dbReference>
<name>A0A4S3KEJ2_9GAMM</name>
<accession>A0A4S3KEJ2</accession>
<dbReference type="EMBL" id="MWIO01000030">
    <property type="protein sequence ID" value="THD06916.1"/>
    <property type="molecule type" value="Genomic_DNA"/>
</dbReference>
<sequence length="138" mass="15020">MHVYLARQRLAGFPQLACAFKAAILDGSLNAGSRLPPTRALAQKPGMSRITVLSAYDQLPAGGCLQGVDGNPPTDRKRQRNESAKAESMRSAARRLISSRRLVLGLDVRRADGAGMVAIQWQYLVEQFVDRQGPSACR</sequence>
<gene>
    <name evidence="7" type="ORF">B1991_11345</name>
</gene>
<evidence type="ECO:0000259" key="6">
    <source>
        <dbReference type="PROSITE" id="PS50949"/>
    </source>
</evidence>
<protein>
    <recommendedName>
        <fullName evidence="6">HTH gntR-type domain-containing protein</fullName>
    </recommendedName>
</protein>
<evidence type="ECO:0000256" key="4">
    <source>
        <dbReference type="ARBA" id="ARBA00023163"/>
    </source>
</evidence>
<dbReference type="Gene3D" id="1.10.10.10">
    <property type="entry name" value="Winged helix-like DNA-binding domain superfamily/Winged helix DNA-binding domain"/>
    <property type="match status" value="1"/>
</dbReference>
<evidence type="ECO:0000256" key="1">
    <source>
        <dbReference type="ARBA" id="ARBA00022898"/>
    </source>
</evidence>
<dbReference type="Pfam" id="PF00392">
    <property type="entry name" value="GntR"/>
    <property type="match status" value="1"/>
</dbReference>
<organism evidence="7 8">
    <name type="scientific">Rhodanobacter lindaniclasticus</name>
    <dbReference type="NCBI Taxonomy" id="75310"/>
    <lineage>
        <taxon>Bacteria</taxon>
        <taxon>Pseudomonadati</taxon>
        <taxon>Pseudomonadota</taxon>
        <taxon>Gammaproteobacteria</taxon>
        <taxon>Lysobacterales</taxon>
        <taxon>Rhodanobacteraceae</taxon>
        <taxon>Rhodanobacter</taxon>
    </lineage>
</organism>
<evidence type="ECO:0000256" key="5">
    <source>
        <dbReference type="SAM" id="MobiDB-lite"/>
    </source>
</evidence>
<keyword evidence="4" id="KW-0804">Transcription</keyword>
<dbReference type="PANTHER" id="PTHR46577:SF1">
    <property type="entry name" value="HTH-TYPE TRANSCRIPTIONAL REGULATORY PROTEIN GABR"/>
    <property type="match status" value="1"/>
</dbReference>
<evidence type="ECO:0000313" key="7">
    <source>
        <dbReference type="EMBL" id="THD06916.1"/>
    </source>
</evidence>
<keyword evidence="2" id="KW-0805">Transcription regulation</keyword>
<dbReference type="Proteomes" id="UP000306317">
    <property type="component" value="Unassembled WGS sequence"/>
</dbReference>
<feature type="compositionally biased region" description="Basic and acidic residues" evidence="5">
    <location>
        <begin position="74"/>
        <end position="88"/>
    </location>
</feature>
<evidence type="ECO:0000256" key="2">
    <source>
        <dbReference type="ARBA" id="ARBA00023015"/>
    </source>
</evidence>
<dbReference type="GO" id="GO:0003677">
    <property type="term" value="F:DNA binding"/>
    <property type="evidence" value="ECO:0007669"/>
    <property type="project" value="UniProtKB-KW"/>
</dbReference>
<dbReference type="GO" id="GO:0003700">
    <property type="term" value="F:DNA-binding transcription factor activity"/>
    <property type="evidence" value="ECO:0007669"/>
    <property type="project" value="InterPro"/>
</dbReference>
<feature type="domain" description="HTH gntR-type" evidence="6">
    <location>
        <begin position="10"/>
        <end position="78"/>
    </location>
</feature>
<feature type="region of interest" description="Disordered" evidence="5">
    <location>
        <begin position="64"/>
        <end position="90"/>
    </location>
</feature>
<reference evidence="7 8" key="1">
    <citation type="submission" date="2017-02" db="EMBL/GenBank/DDBJ databases">
        <title>Whole genome sequencing of Rhodanobacter lindaniclasticus DSM 17932.</title>
        <authorList>
            <person name="Kumar S."/>
            <person name="Patil P."/>
            <person name="Patil P.B."/>
        </authorList>
    </citation>
    <scope>NUCLEOTIDE SEQUENCE [LARGE SCALE GENOMIC DNA]</scope>
    <source>
        <strain evidence="7 8">DSM 17932</strain>
    </source>
</reference>
<evidence type="ECO:0000256" key="3">
    <source>
        <dbReference type="ARBA" id="ARBA00023125"/>
    </source>
</evidence>
<dbReference type="OrthoDB" id="9808770at2"/>
<keyword evidence="3" id="KW-0238">DNA-binding</keyword>
<proteinExistence type="predicted"/>
<dbReference type="PANTHER" id="PTHR46577">
    <property type="entry name" value="HTH-TYPE TRANSCRIPTIONAL REGULATORY PROTEIN GABR"/>
    <property type="match status" value="1"/>
</dbReference>
<dbReference type="AlphaFoldDB" id="A0A4S3KEJ2"/>
<dbReference type="InterPro" id="IPR036388">
    <property type="entry name" value="WH-like_DNA-bd_sf"/>
</dbReference>
<keyword evidence="8" id="KW-1185">Reference proteome</keyword>
<dbReference type="InterPro" id="IPR000524">
    <property type="entry name" value="Tscrpt_reg_HTH_GntR"/>
</dbReference>
<dbReference type="InterPro" id="IPR051446">
    <property type="entry name" value="HTH_trans_reg/aminotransferase"/>
</dbReference>
<dbReference type="PROSITE" id="PS50949">
    <property type="entry name" value="HTH_GNTR"/>
    <property type="match status" value="1"/>
</dbReference>